<dbReference type="EMBL" id="JACEFO010001646">
    <property type="protein sequence ID" value="KAF8726680.1"/>
    <property type="molecule type" value="Genomic_DNA"/>
</dbReference>
<comment type="caution">
    <text evidence="5">The sequence shown here is derived from an EMBL/GenBank/DDBJ whole genome shotgun (WGS) entry which is preliminary data.</text>
</comment>
<dbReference type="Pfam" id="PF03759">
    <property type="entry name" value="PRONE"/>
    <property type="match status" value="2"/>
</dbReference>
<dbReference type="PANTHER" id="PTHR33101">
    <property type="entry name" value="ROP GUANINE NUCLEOTIDE EXCHANGE FACTOR 1"/>
    <property type="match status" value="1"/>
</dbReference>
<evidence type="ECO:0000313" key="6">
    <source>
        <dbReference type="Proteomes" id="UP000636709"/>
    </source>
</evidence>
<feature type="region of interest" description="Disordered" evidence="3">
    <location>
        <begin position="1"/>
        <end position="106"/>
    </location>
</feature>
<dbReference type="AlphaFoldDB" id="A0A835F2R1"/>
<reference evidence="5" key="1">
    <citation type="submission" date="2020-07" db="EMBL/GenBank/DDBJ databases">
        <title>Genome sequence and genetic diversity analysis of an under-domesticated orphan crop, white fonio (Digitaria exilis).</title>
        <authorList>
            <person name="Bennetzen J.L."/>
            <person name="Chen S."/>
            <person name="Ma X."/>
            <person name="Wang X."/>
            <person name="Yssel A.E.J."/>
            <person name="Chaluvadi S.R."/>
            <person name="Johnson M."/>
            <person name="Gangashetty P."/>
            <person name="Hamidou F."/>
            <person name="Sanogo M.D."/>
            <person name="Zwaenepoel A."/>
            <person name="Wallace J."/>
            <person name="Van De Peer Y."/>
            <person name="Van Deynze A."/>
        </authorList>
    </citation>
    <scope>NUCLEOTIDE SEQUENCE</scope>
    <source>
        <tissue evidence="5">Leaves</tissue>
    </source>
</reference>
<dbReference type="PROSITE" id="PS51334">
    <property type="entry name" value="PRONE"/>
    <property type="match status" value="1"/>
</dbReference>
<evidence type="ECO:0000256" key="3">
    <source>
        <dbReference type="SAM" id="MobiDB-lite"/>
    </source>
</evidence>
<dbReference type="InterPro" id="IPR005512">
    <property type="entry name" value="PRONE_dom"/>
</dbReference>
<dbReference type="Proteomes" id="UP000636709">
    <property type="component" value="Unassembled WGS sequence"/>
</dbReference>
<dbReference type="PANTHER" id="PTHR33101:SF28">
    <property type="entry name" value="OS05G0560100 PROTEIN"/>
    <property type="match status" value="1"/>
</dbReference>
<sequence length="571" mass="63414">MARPFQKIGHGLERFSFRRRRSASSSLSSPLSLGSDSSSMEGTPPVAPSTRRILSRSCGSKGSRLSVDLPPPLAGGPSDKANAGSSSSTAAPLRPARHEGPPSDAEMVREKFSKLLLGEDMSGTGKGVSSALALSNAITNLAASVFGEQRRLQPMAADQKARWKKEIDWLLSVGDHIVEFVPSQQVSENGTCMEVRNPHPPFSVLLVLFSFTEYLDSFKDKQEFWYVSKDADKSEKGNMPRQDDKWWLPTVRVPPNGLSDAYRKWLQHQKDLVAQVLKAAMAINANILMEMEVPEAYMESLPKNGKSTLGDSMYKLITDDYFDPEELLSSVDLSDEHNIVDLKNRVEASVVIWQKKMTHKDSKLSWGHGVSHEKRGKFEGRAENVLLLIKHRFPGIAQSALDISKIQCNRVQKAFTIPAFYRYTTVLYLLTYLHISSLMFFQDVGLAILESYSRTLESLAFTVISRIEDVLNADLAALDPKNTDSMRIPSLTSDDTDRVVSDAKAEVEKLRRMEPVTATLFDLVGPRDQDLSTYAKEGANGPKLTKITSIATKRFSYLDNLGGTRSPIARH</sequence>
<name>A0A835F2R1_9POAL</name>
<dbReference type="GO" id="GO:0005085">
    <property type="term" value="F:guanyl-nucleotide exchange factor activity"/>
    <property type="evidence" value="ECO:0007669"/>
    <property type="project" value="UniProtKB-UniRule"/>
</dbReference>
<feature type="domain" description="PRONE" evidence="4">
    <location>
        <begin position="95"/>
        <end position="484"/>
    </location>
</feature>
<protein>
    <recommendedName>
        <fullName evidence="4">PRONE domain-containing protein</fullName>
    </recommendedName>
</protein>
<accession>A0A835F2R1</accession>
<evidence type="ECO:0000259" key="4">
    <source>
        <dbReference type="PROSITE" id="PS51334"/>
    </source>
</evidence>
<dbReference type="OrthoDB" id="1053009at2759"/>
<feature type="compositionally biased region" description="Low complexity" evidence="3">
    <location>
        <begin position="23"/>
        <end position="39"/>
    </location>
</feature>
<evidence type="ECO:0000313" key="5">
    <source>
        <dbReference type="EMBL" id="KAF8726680.1"/>
    </source>
</evidence>
<gene>
    <name evidence="5" type="ORF">HU200_019145</name>
</gene>
<dbReference type="InterPro" id="IPR038937">
    <property type="entry name" value="RopGEF"/>
</dbReference>
<organism evidence="5 6">
    <name type="scientific">Digitaria exilis</name>
    <dbReference type="NCBI Taxonomy" id="1010633"/>
    <lineage>
        <taxon>Eukaryota</taxon>
        <taxon>Viridiplantae</taxon>
        <taxon>Streptophyta</taxon>
        <taxon>Embryophyta</taxon>
        <taxon>Tracheophyta</taxon>
        <taxon>Spermatophyta</taxon>
        <taxon>Magnoliopsida</taxon>
        <taxon>Liliopsida</taxon>
        <taxon>Poales</taxon>
        <taxon>Poaceae</taxon>
        <taxon>PACMAD clade</taxon>
        <taxon>Panicoideae</taxon>
        <taxon>Panicodae</taxon>
        <taxon>Paniceae</taxon>
        <taxon>Anthephorinae</taxon>
        <taxon>Digitaria</taxon>
    </lineage>
</organism>
<evidence type="ECO:0000256" key="2">
    <source>
        <dbReference type="PROSITE-ProRule" id="PRU00663"/>
    </source>
</evidence>
<proteinExistence type="predicted"/>
<dbReference type="Gene3D" id="1.20.58.2010">
    <property type="entry name" value="PRONE domain, subdomain 1"/>
    <property type="match status" value="2"/>
</dbReference>
<evidence type="ECO:0000256" key="1">
    <source>
        <dbReference type="ARBA" id="ARBA00022658"/>
    </source>
</evidence>
<keyword evidence="1 2" id="KW-0344">Guanine-nucleotide releasing factor</keyword>
<keyword evidence="6" id="KW-1185">Reference proteome</keyword>
<feature type="compositionally biased region" description="Basic and acidic residues" evidence="3">
    <location>
        <begin position="96"/>
        <end position="106"/>
    </location>
</feature>